<dbReference type="OrthoDB" id="661132at2759"/>
<name>A0A8T3C074_DENNO</name>
<dbReference type="PANTHER" id="PTHR11439:SF524">
    <property type="entry name" value="RNA-DIRECTED DNA POLYMERASE, PROTEIN KINASE RLK-PELLE-DLSV FAMILY"/>
    <property type="match status" value="1"/>
</dbReference>
<feature type="domain" description="Reverse transcriptase Ty1/copia-type" evidence="1">
    <location>
        <begin position="3"/>
        <end position="114"/>
    </location>
</feature>
<protein>
    <recommendedName>
        <fullName evidence="1">Reverse transcriptase Ty1/copia-type domain-containing protein</fullName>
    </recommendedName>
</protein>
<evidence type="ECO:0000313" key="3">
    <source>
        <dbReference type="Proteomes" id="UP000829196"/>
    </source>
</evidence>
<comment type="caution">
    <text evidence="2">The sequence shown here is derived from an EMBL/GenBank/DDBJ whole genome shotgun (WGS) entry which is preliminary data.</text>
</comment>
<gene>
    <name evidence="2" type="ORF">KFK09_004299</name>
</gene>
<dbReference type="AlphaFoldDB" id="A0A8T3C074"/>
<dbReference type="EMBL" id="JAGYWB010000004">
    <property type="protein sequence ID" value="KAI0524909.1"/>
    <property type="molecule type" value="Genomic_DNA"/>
</dbReference>
<dbReference type="SUPFAM" id="SSF56672">
    <property type="entry name" value="DNA/RNA polymerases"/>
    <property type="match status" value="1"/>
</dbReference>
<sequence length="227" mass="25649">MVKKLTRFLENQGFRFSISGLSLLIFHHNNIQIFLLIYVDDLLFTGNDEPTIRSLLTALQSHFALKQLGQISLFLGIHVLKQSTGLFLTQQHYAKKLLLDSGFTDCKPASTPITPKSKQKSLANQPFHDPTLYRRLAGSLQYLSITRPDIAFATNQIYQHMHQSTVDDFQALKRLLRYVKGTDSYGLPIQTGALTLRTYKDADWASDAIDRKSILRLCTCLGSTLVS</sequence>
<keyword evidence="3" id="KW-1185">Reference proteome</keyword>
<dbReference type="Pfam" id="PF07727">
    <property type="entry name" value="RVT_2"/>
    <property type="match status" value="1"/>
</dbReference>
<accession>A0A8T3C074</accession>
<dbReference type="PANTHER" id="PTHR11439">
    <property type="entry name" value="GAG-POL-RELATED RETROTRANSPOSON"/>
    <property type="match status" value="1"/>
</dbReference>
<dbReference type="Proteomes" id="UP000829196">
    <property type="component" value="Unassembled WGS sequence"/>
</dbReference>
<evidence type="ECO:0000313" key="2">
    <source>
        <dbReference type="EMBL" id="KAI0524909.1"/>
    </source>
</evidence>
<reference evidence="2" key="1">
    <citation type="journal article" date="2022" name="Front. Genet.">
        <title>Chromosome-Scale Assembly of the Dendrobium nobile Genome Provides Insights Into the Molecular Mechanism of the Biosynthesis of the Medicinal Active Ingredient of Dendrobium.</title>
        <authorList>
            <person name="Xu Q."/>
            <person name="Niu S.-C."/>
            <person name="Li K.-L."/>
            <person name="Zheng P.-J."/>
            <person name="Zhang X.-J."/>
            <person name="Jia Y."/>
            <person name="Liu Y."/>
            <person name="Niu Y.-X."/>
            <person name="Yu L.-H."/>
            <person name="Chen D.-F."/>
            <person name="Zhang G.-Q."/>
        </authorList>
    </citation>
    <scope>NUCLEOTIDE SEQUENCE</scope>
    <source>
        <tissue evidence="2">Leaf</tissue>
    </source>
</reference>
<dbReference type="InterPro" id="IPR043502">
    <property type="entry name" value="DNA/RNA_pol_sf"/>
</dbReference>
<evidence type="ECO:0000259" key="1">
    <source>
        <dbReference type="Pfam" id="PF07727"/>
    </source>
</evidence>
<organism evidence="2 3">
    <name type="scientific">Dendrobium nobile</name>
    <name type="common">Orchid</name>
    <dbReference type="NCBI Taxonomy" id="94219"/>
    <lineage>
        <taxon>Eukaryota</taxon>
        <taxon>Viridiplantae</taxon>
        <taxon>Streptophyta</taxon>
        <taxon>Embryophyta</taxon>
        <taxon>Tracheophyta</taxon>
        <taxon>Spermatophyta</taxon>
        <taxon>Magnoliopsida</taxon>
        <taxon>Liliopsida</taxon>
        <taxon>Asparagales</taxon>
        <taxon>Orchidaceae</taxon>
        <taxon>Epidendroideae</taxon>
        <taxon>Malaxideae</taxon>
        <taxon>Dendrobiinae</taxon>
        <taxon>Dendrobium</taxon>
    </lineage>
</organism>
<dbReference type="InterPro" id="IPR013103">
    <property type="entry name" value="RVT_2"/>
</dbReference>
<proteinExistence type="predicted"/>